<evidence type="ECO:0000256" key="1">
    <source>
        <dbReference type="ARBA" id="ARBA00023015"/>
    </source>
</evidence>
<evidence type="ECO:0000313" key="4">
    <source>
        <dbReference type="EMBL" id="RXK85363.1"/>
    </source>
</evidence>
<dbReference type="PANTHER" id="PTHR47893:SF1">
    <property type="entry name" value="REGULATORY PROTEIN PCHR"/>
    <property type="match status" value="1"/>
</dbReference>
<dbReference type="Gene3D" id="1.10.10.60">
    <property type="entry name" value="Homeodomain-like"/>
    <property type="match status" value="2"/>
</dbReference>
<dbReference type="SUPFAM" id="SSF46689">
    <property type="entry name" value="Homeodomain-like"/>
    <property type="match status" value="2"/>
</dbReference>
<accession>A0A4Q1D9Z3</accession>
<dbReference type="GO" id="GO:0043565">
    <property type="term" value="F:sequence-specific DNA binding"/>
    <property type="evidence" value="ECO:0007669"/>
    <property type="project" value="InterPro"/>
</dbReference>
<organism evidence="4 5">
    <name type="scientific">Filimonas effusa</name>
    <dbReference type="NCBI Taxonomy" id="2508721"/>
    <lineage>
        <taxon>Bacteria</taxon>
        <taxon>Pseudomonadati</taxon>
        <taxon>Bacteroidota</taxon>
        <taxon>Chitinophagia</taxon>
        <taxon>Chitinophagales</taxon>
        <taxon>Chitinophagaceae</taxon>
        <taxon>Filimonas</taxon>
    </lineage>
</organism>
<dbReference type="GO" id="GO:0003700">
    <property type="term" value="F:DNA-binding transcription factor activity"/>
    <property type="evidence" value="ECO:0007669"/>
    <property type="project" value="InterPro"/>
</dbReference>
<dbReference type="SMART" id="SM00342">
    <property type="entry name" value="HTH_ARAC"/>
    <property type="match status" value="1"/>
</dbReference>
<dbReference type="Proteomes" id="UP000290545">
    <property type="component" value="Unassembled WGS sequence"/>
</dbReference>
<protein>
    <submittedName>
        <fullName evidence="4">AraC family transcriptional regulator</fullName>
    </submittedName>
</protein>
<keyword evidence="1" id="KW-0805">Transcription regulation</keyword>
<dbReference type="PANTHER" id="PTHR47893">
    <property type="entry name" value="REGULATORY PROTEIN PCHR"/>
    <property type="match status" value="1"/>
</dbReference>
<dbReference type="InterPro" id="IPR009057">
    <property type="entry name" value="Homeodomain-like_sf"/>
</dbReference>
<comment type="caution">
    <text evidence="4">The sequence shown here is derived from an EMBL/GenBank/DDBJ whole genome shotgun (WGS) entry which is preliminary data.</text>
</comment>
<name>A0A4Q1D9Z3_9BACT</name>
<reference evidence="4 5" key="1">
    <citation type="submission" date="2019-01" db="EMBL/GenBank/DDBJ databases">
        <title>Filimonas sp. strain TTM-71.</title>
        <authorList>
            <person name="Chen W.-M."/>
        </authorList>
    </citation>
    <scope>NUCLEOTIDE SEQUENCE [LARGE SCALE GENOMIC DNA]</scope>
    <source>
        <strain evidence="4 5">TTM-71</strain>
    </source>
</reference>
<dbReference type="PROSITE" id="PS01124">
    <property type="entry name" value="HTH_ARAC_FAMILY_2"/>
    <property type="match status" value="1"/>
</dbReference>
<dbReference type="InterPro" id="IPR053142">
    <property type="entry name" value="PchR_regulatory_protein"/>
</dbReference>
<dbReference type="RefSeq" id="WP_129001115.1">
    <property type="nucleotide sequence ID" value="NZ_SDHZ01000001.1"/>
</dbReference>
<proteinExistence type="predicted"/>
<dbReference type="OrthoDB" id="1156172at2"/>
<keyword evidence="2" id="KW-0804">Transcription</keyword>
<dbReference type="EMBL" id="SDHZ01000001">
    <property type="protein sequence ID" value="RXK85363.1"/>
    <property type="molecule type" value="Genomic_DNA"/>
</dbReference>
<sequence length="326" mass="38251">MNPESALKIEYNHSDYDELLRYYSRVFKTKYSNEILELPAYYGEGYMKLLALPNGLKCVLGDYRVHQDTIFHRKKDNRHFYVLRFDEVFEEENGLEISPKSAVCLTNTNFDWLLFEKKGAHIRSLKVQISEEWLNDFLKNEPCGEQVRKFLALKTGSFNYEPMDNEYKLLLNHVLSPDCDERFHLLYQQNRIMLLVERFFTNLVKRLSGSPQAPKITTGEIERIREAEECLLHDLTKALPIDALARKVMLSQSKLKDGFKQMYGMSIYQYFQKHRMQKAKAMLVSKKYTVREVAKALGYESMNSFAKAFQKVFAQLPSEVSRDVIV</sequence>
<gene>
    <name evidence="4" type="ORF">ESB13_00625</name>
</gene>
<keyword evidence="5" id="KW-1185">Reference proteome</keyword>
<evidence type="ECO:0000313" key="5">
    <source>
        <dbReference type="Proteomes" id="UP000290545"/>
    </source>
</evidence>
<dbReference type="Pfam" id="PF12833">
    <property type="entry name" value="HTH_18"/>
    <property type="match status" value="1"/>
</dbReference>
<feature type="domain" description="HTH araC/xylS-type" evidence="3">
    <location>
        <begin position="225"/>
        <end position="323"/>
    </location>
</feature>
<evidence type="ECO:0000256" key="2">
    <source>
        <dbReference type="ARBA" id="ARBA00023163"/>
    </source>
</evidence>
<dbReference type="InterPro" id="IPR018060">
    <property type="entry name" value="HTH_AraC"/>
</dbReference>
<evidence type="ECO:0000259" key="3">
    <source>
        <dbReference type="PROSITE" id="PS01124"/>
    </source>
</evidence>
<dbReference type="AlphaFoldDB" id="A0A4Q1D9Z3"/>